<feature type="compositionally biased region" description="Low complexity" evidence="1">
    <location>
        <begin position="1805"/>
        <end position="1831"/>
    </location>
</feature>
<protein>
    <submittedName>
        <fullName evidence="3">Peptidase</fullName>
    </submittedName>
</protein>
<evidence type="ECO:0000256" key="1">
    <source>
        <dbReference type="SAM" id="MobiDB-lite"/>
    </source>
</evidence>
<keyword evidence="4" id="KW-1185">Reference proteome</keyword>
<sequence>MSAAGSSFLNHLKLDPATASALQSFARRRRWLIGLRCIAIAVLAFFSTLFVVAIADHLWLLPDSLRMVLSLSAYVITAAVLWFFGLRHLRHEDPRELARQLESTAPRVRDDLLSAVELADPRFANGSLELQNRLQNSVGRRLQKVDVTGLLPLTMIRKWLIAGSVVLAICLLLALIPSLQFGRRIARAMLPMASIERASDIKVRIIEPTPATRHVAEGDAVAVVVEVLWPRSKADSPPVTNARQTAEEEVIIQWMVEGETFESMMLSRAPLLSPQPGDSPPSPDATSLTDTTASVFAANLSIKKTPVQYRVLAGDAVTLWHTLTPLPRPRVVSFEKRYQFPKYSKLPDVTETSDHGDLTALTGTTGHLTIKFDQPVRDATLRYGTRGVALDLKPQDDDPTAFTVSLPIKTAGNYQVDAIGVKSELANPFSPQYTIVPIPDTPPVVRWGEGIRSNMLASPLDVLALSASIEDDIPVDDVFLEFQINASIPEQSPLVIDSADTKLSPAWNWDLMHRNDSQTPSDTLVSSDIIRMRVVAVDRKGQRGESRTIEVLIVDEGFTQSRQDHLNRLSEVVSETVDWTSDAYSLIDQYKEQLSGDDPSELITSKLQDLQNDASRLSDAKELLIQRVMTVLPLSNDPVEAAGLEQIGLAVIDLQSKIEDLVTTIQDAPANPDDDETRIRRDLIKRLPSRLANTRNEVSRVEEFARSFLAHHMDIGILTDAAALLQSVRPIADPEANVPIELFERYVNVAIARMKTIDTLITTYSDLIPESHRNHLRKWNDFSSTWQIRHRNTIDDPPGRDNLRSLMQQYTAELTWHVASNLIDQQLEGRLKNLLTELNSQRRKPHDILRQANHDGRDAKALQKRLDAIDDANQAAATTRQLNEKTAAYDDGISDLLSRLEQDETLHRARPIVDLSYAADTNLFVRAIKNVSVDGYQDYREESIEDVYEKLAKAFSVIFAAHQVTTLQTELATLQLAENRLEQYAEARLDHPMWIERFMFEMEKAVQSLRAAGIESAVTDPIDQTRYGGAIQQAAELIRSRRWEEKSLVSASASLRTATAKLDAAVQPLTPLVDEARRVILSYVPTLAEQARQAAKKAEEAEQRTKQREDASSETAKQLDQQQQEAEQAATETMQSLADRANNVELTDAAERELARDADAAAAQIADALKRAQQQMDAATSTSAEQTRNEMLEDAAQSLQELKDALGKTAEHFERADAGEDVAESRAELRDAERELQQAAELQQRFDQAEAIANAANKSPEELMRQLEQELQRNELMQGELSEIAANAAETAAASLDQAAKAEREINKSLERSDPNVQEQKQRMRQELKGVAEKIDTVRDALLYQAERAANLGRQEKLKNEVAELRDELQKAAQAARDSGNGDALMSEMTQSAKDASEAIQAANKAMQQIEQRADAAAAESVTPREKDRQALEQQASHLQRESRNRRSQDAENQRKEWDNFERAADSRVSQAQREAASAERQKNDHQKKLKQNPNDSWRKQEIQRAEERIKLAEATEAAARESKQFAKDKKNAAEKIRKESQSEKTESLDKANPAAQLAQQMAAKANAELGQIEKTLGELANQPATPESLRAATQAAEHAIESQATITKQTENAAAFLERAARHEERLGKDSVAEKLNQAAESVTQNAVASSEQAQQAVQAARDDQTKSPEANQKVAQATKQIQAEADQLSNMIAEALPQDPSSTTSQPPLTSNTPTATSQSPASQSPASQSPASQSPAANTPEGRARQLAQTLDELDQAIANPAGQASSEGQNQQSGEEQTAEGQASEQGKPGASAQAASGNKAGQEQGQTAGQASPTLAAAMQQQAQKMAKQRQSQVNSAQQGNPAESQSQSMAQSSTSTLSNASSEGIADSESIDAKQENRKGSQWGQLRERRTDDAQETETHLGAPEYQQQIEAYFQAVARRAAQKQ</sequence>
<feature type="region of interest" description="Disordered" evidence="1">
    <location>
        <begin position="1578"/>
        <end position="1599"/>
    </location>
</feature>
<name>A0ABP8MS72_9BACT</name>
<feature type="compositionally biased region" description="Basic and acidic residues" evidence="1">
    <location>
        <begin position="1300"/>
        <end position="1320"/>
    </location>
</feature>
<feature type="region of interest" description="Disordered" evidence="1">
    <location>
        <begin position="1639"/>
        <end position="1912"/>
    </location>
</feature>
<accession>A0ABP8MS72</accession>
<feature type="compositionally biased region" description="Low complexity" evidence="1">
    <location>
        <begin position="1552"/>
        <end position="1563"/>
    </location>
</feature>
<feature type="region of interest" description="Disordered" evidence="1">
    <location>
        <begin position="1295"/>
        <end position="1320"/>
    </location>
</feature>
<feature type="compositionally biased region" description="Low complexity" evidence="1">
    <location>
        <begin position="1646"/>
        <end position="1661"/>
    </location>
</feature>
<evidence type="ECO:0000313" key="4">
    <source>
        <dbReference type="Proteomes" id="UP001500840"/>
    </source>
</evidence>
<feature type="transmembrane region" description="Helical" evidence="2">
    <location>
        <begin position="159"/>
        <end position="179"/>
    </location>
</feature>
<evidence type="ECO:0000256" key="2">
    <source>
        <dbReference type="SAM" id="Phobius"/>
    </source>
</evidence>
<keyword evidence="2" id="KW-1133">Transmembrane helix</keyword>
<organism evidence="3 4">
    <name type="scientific">Novipirellula rosea</name>
    <dbReference type="NCBI Taxonomy" id="1031540"/>
    <lineage>
        <taxon>Bacteria</taxon>
        <taxon>Pseudomonadati</taxon>
        <taxon>Planctomycetota</taxon>
        <taxon>Planctomycetia</taxon>
        <taxon>Pirellulales</taxon>
        <taxon>Pirellulaceae</taxon>
        <taxon>Novipirellula</taxon>
    </lineage>
</organism>
<feature type="compositionally biased region" description="Basic and acidic residues" evidence="1">
    <location>
        <begin position="1439"/>
        <end position="1466"/>
    </location>
</feature>
<feature type="compositionally biased region" description="Basic and acidic residues" evidence="1">
    <location>
        <begin position="1477"/>
        <end position="1487"/>
    </location>
</feature>
<feature type="region of interest" description="Disordered" evidence="1">
    <location>
        <begin position="1370"/>
        <end position="1563"/>
    </location>
</feature>
<feature type="compositionally biased region" description="Polar residues" evidence="1">
    <location>
        <begin position="1669"/>
        <end position="1683"/>
    </location>
</feature>
<feature type="region of interest" description="Disordered" evidence="1">
    <location>
        <begin position="1094"/>
        <end position="1134"/>
    </location>
</feature>
<dbReference type="Proteomes" id="UP001500840">
    <property type="component" value="Unassembled WGS sequence"/>
</dbReference>
<feature type="compositionally biased region" description="Basic and acidic residues" evidence="1">
    <location>
        <begin position="1892"/>
        <end position="1905"/>
    </location>
</feature>
<feature type="compositionally biased region" description="Low complexity" evidence="1">
    <location>
        <begin position="1698"/>
        <end position="1743"/>
    </location>
</feature>
<feature type="region of interest" description="Disordered" evidence="1">
    <location>
        <begin position="270"/>
        <end position="289"/>
    </location>
</feature>
<comment type="caution">
    <text evidence="3">The sequence shown here is derived from an EMBL/GenBank/DDBJ whole genome shotgun (WGS) entry which is preliminary data.</text>
</comment>
<feature type="compositionally biased region" description="Low complexity" evidence="1">
    <location>
        <begin position="1765"/>
        <end position="1780"/>
    </location>
</feature>
<evidence type="ECO:0000313" key="3">
    <source>
        <dbReference type="EMBL" id="GAA4455223.1"/>
    </source>
</evidence>
<feature type="compositionally biased region" description="Basic and acidic residues" evidence="1">
    <location>
        <begin position="1497"/>
        <end position="1550"/>
    </location>
</feature>
<dbReference type="RefSeq" id="WP_345323083.1">
    <property type="nucleotide sequence ID" value="NZ_BAABGA010000035.1"/>
</dbReference>
<keyword evidence="2" id="KW-0472">Membrane</keyword>
<feature type="compositionally biased region" description="Low complexity" evidence="1">
    <location>
        <begin position="1114"/>
        <end position="1134"/>
    </location>
</feature>
<feature type="compositionally biased region" description="Polar residues" evidence="1">
    <location>
        <begin position="1835"/>
        <end position="1849"/>
    </location>
</feature>
<keyword evidence="2" id="KW-0812">Transmembrane</keyword>
<feature type="compositionally biased region" description="Basic and acidic residues" evidence="1">
    <location>
        <begin position="1096"/>
        <end position="1111"/>
    </location>
</feature>
<dbReference type="EMBL" id="BAABGA010000035">
    <property type="protein sequence ID" value="GAA4455223.1"/>
    <property type="molecule type" value="Genomic_DNA"/>
</dbReference>
<gene>
    <name evidence="3" type="ORF">GCM10023156_28870</name>
</gene>
<reference evidence="4" key="1">
    <citation type="journal article" date="2019" name="Int. J. Syst. Evol. Microbiol.">
        <title>The Global Catalogue of Microorganisms (GCM) 10K type strain sequencing project: providing services to taxonomists for standard genome sequencing and annotation.</title>
        <authorList>
            <consortium name="The Broad Institute Genomics Platform"/>
            <consortium name="The Broad Institute Genome Sequencing Center for Infectious Disease"/>
            <person name="Wu L."/>
            <person name="Ma J."/>
        </authorList>
    </citation>
    <scope>NUCLEOTIDE SEQUENCE [LARGE SCALE GENOMIC DNA]</scope>
    <source>
        <strain evidence="4">JCM 17759</strain>
    </source>
</reference>
<feature type="compositionally biased region" description="Low complexity" evidence="1">
    <location>
        <begin position="1467"/>
        <end position="1476"/>
    </location>
</feature>
<feature type="compositionally biased region" description="Low complexity" evidence="1">
    <location>
        <begin position="1850"/>
        <end position="1868"/>
    </location>
</feature>
<feature type="transmembrane region" description="Helical" evidence="2">
    <location>
        <begin position="67"/>
        <end position="86"/>
    </location>
</feature>
<proteinExistence type="predicted"/>
<feature type="transmembrane region" description="Helical" evidence="2">
    <location>
        <begin position="33"/>
        <end position="55"/>
    </location>
</feature>